<reference evidence="2" key="1">
    <citation type="submission" date="2020-01" db="EMBL/GenBank/DDBJ databases">
        <title>Development of genomics and gene disruption for Polysphondylium violaceum indicates a role for the polyketide synthase stlB in stalk morphogenesis.</title>
        <authorList>
            <person name="Narita B."/>
            <person name="Kawabe Y."/>
            <person name="Kin K."/>
            <person name="Saito T."/>
            <person name="Gibbs R."/>
            <person name="Kuspa A."/>
            <person name="Muzny D."/>
            <person name="Queller D."/>
            <person name="Richards S."/>
            <person name="Strassman J."/>
            <person name="Sucgang R."/>
            <person name="Worley K."/>
            <person name="Schaap P."/>
        </authorList>
    </citation>
    <scope>NUCLEOTIDE SEQUENCE</scope>
    <source>
        <strain evidence="2">QSvi11</strain>
    </source>
</reference>
<dbReference type="EMBL" id="AJWJ01000155">
    <property type="protein sequence ID" value="KAF2074270.1"/>
    <property type="molecule type" value="Genomic_DNA"/>
</dbReference>
<feature type="signal peptide" evidence="1">
    <location>
        <begin position="1"/>
        <end position="20"/>
    </location>
</feature>
<dbReference type="PANTHER" id="PTHR38085">
    <property type="match status" value="1"/>
</dbReference>
<dbReference type="AlphaFoldDB" id="A0A8J4PW87"/>
<evidence type="ECO:0000313" key="2">
    <source>
        <dbReference type="EMBL" id="KAF2074270.1"/>
    </source>
</evidence>
<accession>A0A8J4PW87</accession>
<evidence type="ECO:0000313" key="3">
    <source>
        <dbReference type="Proteomes" id="UP000695562"/>
    </source>
</evidence>
<keyword evidence="1" id="KW-0732">Signal</keyword>
<name>A0A8J4PW87_9MYCE</name>
<sequence>MKQISTIILLLTLSISTCYSSYLPTTIPGDVTRTNTTTTDTYSRSFNVTLKSTIGQIVGNTAAGETFDQLNFYFNASNLNVYYDYAIYKSSSPSRYYIGGLYNFNYRPSCIVEYLETNGKPGYQYLQDQVVGWLRLDVGYKFSVLRQSVGSVGVFNYTISPNSQYPANVFSMNMYLSSSAIDVNSVPMASAQSMLSMTISNYYSLTNNRKSSSICDTPADCVSTGPSGYSQSRLAIVSVIYSSTNDFGTDLGKAKMMLTTSEKNLLIGGTWSKQASTQYNTIYSGDTVNVYTSANNTVNGNMFVFEKFGSLSQLLIHSFDTVRPSYLAWNGPIVGVVQDSHDNGSFKVVIPTFLIIVLILCNLL</sequence>
<protein>
    <submittedName>
        <fullName evidence="2">Uncharacterized protein</fullName>
    </submittedName>
</protein>
<dbReference type="PANTHER" id="PTHR38085:SF1">
    <property type="match status" value="1"/>
</dbReference>
<proteinExistence type="predicted"/>
<dbReference type="Proteomes" id="UP000695562">
    <property type="component" value="Unassembled WGS sequence"/>
</dbReference>
<evidence type="ECO:0000256" key="1">
    <source>
        <dbReference type="SAM" id="SignalP"/>
    </source>
</evidence>
<organism evidence="2 3">
    <name type="scientific">Polysphondylium violaceum</name>
    <dbReference type="NCBI Taxonomy" id="133409"/>
    <lineage>
        <taxon>Eukaryota</taxon>
        <taxon>Amoebozoa</taxon>
        <taxon>Evosea</taxon>
        <taxon>Eumycetozoa</taxon>
        <taxon>Dictyostelia</taxon>
        <taxon>Dictyosteliales</taxon>
        <taxon>Dictyosteliaceae</taxon>
        <taxon>Polysphondylium</taxon>
    </lineage>
</organism>
<gene>
    <name evidence="2" type="ORF">CYY_004403</name>
</gene>
<comment type="caution">
    <text evidence="2">The sequence shown here is derived from an EMBL/GenBank/DDBJ whole genome shotgun (WGS) entry which is preliminary data.</text>
</comment>
<feature type="chain" id="PRO_5035310531" evidence="1">
    <location>
        <begin position="21"/>
        <end position="364"/>
    </location>
</feature>
<keyword evidence="3" id="KW-1185">Reference proteome</keyword>